<dbReference type="Proteomes" id="UP000288216">
    <property type="component" value="Unassembled WGS sequence"/>
</dbReference>
<protein>
    <submittedName>
        <fullName evidence="1">Uncharacterized protein</fullName>
    </submittedName>
</protein>
<gene>
    <name evidence="1" type="ORF">scyTo_0024962</name>
</gene>
<organism evidence="1 2">
    <name type="scientific">Scyliorhinus torazame</name>
    <name type="common">Cloudy catshark</name>
    <name type="synonym">Catulus torazame</name>
    <dbReference type="NCBI Taxonomy" id="75743"/>
    <lineage>
        <taxon>Eukaryota</taxon>
        <taxon>Metazoa</taxon>
        <taxon>Chordata</taxon>
        <taxon>Craniata</taxon>
        <taxon>Vertebrata</taxon>
        <taxon>Chondrichthyes</taxon>
        <taxon>Elasmobranchii</taxon>
        <taxon>Galeomorphii</taxon>
        <taxon>Galeoidea</taxon>
        <taxon>Carcharhiniformes</taxon>
        <taxon>Scyliorhinidae</taxon>
        <taxon>Scyliorhinus</taxon>
    </lineage>
</organism>
<evidence type="ECO:0000313" key="2">
    <source>
        <dbReference type="Proteomes" id="UP000288216"/>
    </source>
</evidence>
<evidence type="ECO:0000313" key="1">
    <source>
        <dbReference type="EMBL" id="GCB84300.1"/>
    </source>
</evidence>
<dbReference type="OrthoDB" id="5982442at2759"/>
<dbReference type="EMBL" id="BFAA01064241">
    <property type="protein sequence ID" value="GCB84300.1"/>
    <property type="molecule type" value="Genomic_DNA"/>
</dbReference>
<keyword evidence="2" id="KW-1185">Reference proteome</keyword>
<dbReference type="AlphaFoldDB" id="A0A401QFZ6"/>
<sequence length="85" mass="9753">MKTNEANQRLTDSLRVQTGLHDEVNELRLKYSKASLEKDVLSSKSVRLEESVANLRTQLTSAATKKERFLQVQFYCGHVFPRSII</sequence>
<name>A0A401QFZ6_SCYTO</name>
<accession>A0A401QFZ6</accession>
<proteinExistence type="predicted"/>
<reference evidence="1 2" key="1">
    <citation type="journal article" date="2018" name="Nat. Ecol. Evol.">
        <title>Shark genomes provide insights into elasmobranch evolution and the origin of vertebrates.</title>
        <authorList>
            <person name="Hara Y"/>
            <person name="Yamaguchi K"/>
            <person name="Onimaru K"/>
            <person name="Kadota M"/>
            <person name="Koyanagi M"/>
            <person name="Keeley SD"/>
            <person name="Tatsumi K"/>
            <person name="Tanaka K"/>
            <person name="Motone F"/>
            <person name="Kageyama Y"/>
            <person name="Nozu R"/>
            <person name="Adachi N"/>
            <person name="Nishimura O"/>
            <person name="Nakagawa R"/>
            <person name="Tanegashima C"/>
            <person name="Kiyatake I"/>
            <person name="Matsumoto R"/>
            <person name="Murakumo K"/>
            <person name="Nishida K"/>
            <person name="Terakita A"/>
            <person name="Kuratani S"/>
            <person name="Sato K"/>
            <person name="Hyodo S Kuraku.S."/>
        </authorList>
    </citation>
    <scope>NUCLEOTIDE SEQUENCE [LARGE SCALE GENOMIC DNA]</scope>
</reference>
<comment type="caution">
    <text evidence="1">The sequence shown here is derived from an EMBL/GenBank/DDBJ whole genome shotgun (WGS) entry which is preliminary data.</text>
</comment>